<protein>
    <submittedName>
        <fullName evidence="1">Uncharacterized protein</fullName>
    </submittedName>
</protein>
<evidence type="ECO:0000313" key="1">
    <source>
        <dbReference type="EMBL" id="KAJ3480483.1"/>
    </source>
</evidence>
<accession>A0AAD5YGB7</accession>
<organism evidence="1 2">
    <name type="scientific">Meripilus lineatus</name>
    <dbReference type="NCBI Taxonomy" id="2056292"/>
    <lineage>
        <taxon>Eukaryota</taxon>
        <taxon>Fungi</taxon>
        <taxon>Dikarya</taxon>
        <taxon>Basidiomycota</taxon>
        <taxon>Agaricomycotina</taxon>
        <taxon>Agaricomycetes</taxon>
        <taxon>Polyporales</taxon>
        <taxon>Meripilaceae</taxon>
        <taxon>Meripilus</taxon>
    </lineage>
</organism>
<gene>
    <name evidence="1" type="ORF">NLI96_g8324</name>
</gene>
<dbReference type="AlphaFoldDB" id="A0AAD5YGB7"/>
<dbReference type="EMBL" id="JANAWD010000372">
    <property type="protein sequence ID" value="KAJ3480483.1"/>
    <property type="molecule type" value="Genomic_DNA"/>
</dbReference>
<sequence>MARKQICIRVLRYSLGLHTQPFVLNSPRGQKTPRPLPPFCLSLRPGFEDYLSTRIPMVAFESLLFLLSITKCLSLRPLNHNVPVVMRLTRDGTIYFALIPDNRNSFRVLEKPHDGKRRQLYVAWSPILRGLKTSPQHQSAWGRWVGGSNMRGFGQYPFI</sequence>
<name>A0AAD5YGB7_9APHY</name>
<dbReference type="Proteomes" id="UP001212997">
    <property type="component" value="Unassembled WGS sequence"/>
</dbReference>
<comment type="caution">
    <text evidence="1">The sequence shown here is derived from an EMBL/GenBank/DDBJ whole genome shotgun (WGS) entry which is preliminary data.</text>
</comment>
<evidence type="ECO:0000313" key="2">
    <source>
        <dbReference type="Proteomes" id="UP001212997"/>
    </source>
</evidence>
<keyword evidence="2" id="KW-1185">Reference proteome</keyword>
<proteinExistence type="predicted"/>
<reference evidence="1" key="1">
    <citation type="submission" date="2022-07" db="EMBL/GenBank/DDBJ databases">
        <title>Genome Sequence of Physisporinus lineatus.</title>
        <authorList>
            <person name="Buettner E."/>
        </authorList>
    </citation>
    <scope>NUCLEOTIDE SEQUENCE</scope>
    <source>
        <strain evidence="1">VT162</strain>
    </source>
</reference>